<name>A0ACA9S872_9GLOM</name>
<comment type="caution">
    <text evidence="1">The sequence shown here is derived from an EMBL/GenBank/DDBJ whole genome shotgun (WGS) entry which is preliminary data.</text>
</comment>
<protein>
    <submittedName>
        <fullName evidence="1">23582_t:CDS:1</fullName>
    </submittedName>
</protein>
<evidence type="ECO:0000313" key="1">
    <source>
        <dbReference type="EMBL" id="CAG8831280.1"/>
    </source>
</evidence>
<reference evidence="1" key="1">
    <citation type="submission" date="2021-06" db="EMBL/GenBank/DDBJ databases">
        <authorList>
            <person name="Kallberg Y."/>
            <person name="Tangrot J."/>
            <person name="Rosling A."/>
        </authorList>
    </citation>
    <scope>NUCLEOTIDE SEQUENCE</scope>
    <source>
        <strain evidence="1">MA461A</strain>
    </source>
</reference>
<feature type="non-terminal residue" evidence="1">
    <location>
        <position position="1"/>
    </location>
</feature>
<evidence type="ECO:0000313" key="2">
    <source>
        <dbReference type="Proteomes" id="UP000789920"/>
    </source>
</evidence>
<organism evidence="1 2">
    <name type="scientific">Racocetra persica</name>
    <dbReference type="NCBI Taxonomy" id="160502"/>
    <lineage>
        <taxon>Eukaryota</taxon>
        <taxon>Fungi</taxon>
        <taxon>Fungi incertae sedis</taxon>
        <taxon>Mucoromycota</taxon>
        <taxon>Glomeromycotina</taxon>
        <taxon>Glomeromycetes</taxon>
        <taxon>Diversisporales</taxon>
        <taxon>Gigasporaceae</taxon>
        <taxon>Racocetra</taxon>
    </lineage>
</organism>
<proteinExistence type="predicted"/>
<keyword evidence="2" id="KW-1185">Reference proteome</keyword>
<dbReference type="Proteomes" id="UP000789920">
    <property type="component" value="Unassembled WGS sequence"/>
</dbReference>
<feature type="non-terminal residue" evidence="1">
    <location>
        <position position="67"/>
    </location>
</feature>
<gene>
    <name evidence="1" type="ORF">RPERSI_LOCUS28084</name>
</gene>
<dbReference type="EMBL" id="CAJVQC010101042">
    <property type="protein sequence ID" value="CAG8831280.1"/>
    <property type="molecule type" value="Genomic_DNA"/>
</dbReference>
<sequence length="67" mass="7663">LQLNATSYENVIPFDRLGNAQQNGERLLAKWFDDGIRTILPEKNEPTRTINFTVDLEILPGLSETKF</sequence>
<accession>A0ACA9S872</accession>